<proteinExistence type="predicted"/>
<accession>A0ACB8DQW9</accession>
<gene>
    <name evidence="1" type="ORF">HPB49_022320</name>
</gene>
<name>A0ACB8DQW9_DERSI</name>
<evidence type="ECO:0000313" key="1">
    <source>
        <dbReference type="EMBL" id="KAH7974984.1"/>
    </source>
</evidence>
<dbReference type="Proteomes" id="UP000821865">
    <property type="component" value="Chromosome 10"/>
</dbReference>
<sequence>MVVDVSAFDVFAADASAADMDDELVLHYTEMSGALLRDSLSVCTAACKKYPDSHEKAAKRIKQTMDRRHGSSWHVVVGASFGLEVTHEVRHILYLICCSKFAVCLWRCS</sequence>
<evidence type="ECO:0000313" key="2">
    <source>
        <dbReference type="Proteomes" id="UP000821865"/>
    </source>
</evidence>
<organism evidence="1 2">
    <name type="scientific">Dermacentor silvarum</name>
    <name type="common">Tick</name>
    <dbReference type="NCBI Taxonomy" id="543639"/>
    <lineage>
        <taxon>Eukaryota</taxon>
        <taxon>Metazoa</taxon>
        <taxon>Ecdysozoa</taxon>
        <taxon>Arthropoda</taxon>
        <taxon>Chelicerata</taxon>
        <taxon>Arachnida</taxon>
        <taxon>Acari</taxon>
        <taxon>Parasitiformes</taxon>
        <taxon>Ixodida</taxon>
        <taxon>Ixodoidea</taxon>
        <taxon>Ixodidae</taxon>
        <taxon>Rhipicephalinae</taxon>
        <taxon>Dermacentor</taxon>
    </lineage>
</organism>
<comment type="caution">
    <text evidence="1">The sequence shown here is derived from an EMBL/GenBank/DDBJ whole genome shotgun (WGS) entry which is preliminary data.</text>
</comment>
<keyword evidence="2" id="KW-1185">Reference proteome</keyword>
<dbReference type="EMBL" id="CM023479">
    <property type="protein sequence ID" value="KAH7974984.1"/>
    <property type="molecule type" value="Genomic_DNA"/>
</dbReference>
<protein>
    <submittedName>
        <fullName evidence="1">Uncharacterized protein</fullName>
    </submittedName>
</protein>
<reference evidence="1" key="1">
    <citation type="submission" date="2020-05" db="EMBL/GenBank/DDBJ databases">
        <title>Large-scale comparative analyses of tick genomes elucidate their genetic diversity and vector capacities.</title>
        <authorList>
            <person name="Jia N."/>
            <person name="Wang J."/>
            <person name="Shi W."/>
            <person name="Du L."/>
            <person name="Sun Y."/>
            <person name="Zhan W."/>
            <person name="Jiang J."/>
            <person name="Wang Q."/>
            <person name="Zhang B."/>
            <person name="Ji P."/>
            <person name="Sakyi L.B."/>
            <person name="Cui X."/>
            <person name="Yuan T."/>
            <person name="Jiang B."/>
            <person name="Yang W."/>
            <person name="Lam T.T.-Y."/>
            <person name="Chang Q."/>
            <person name="Ding S."/>
            <person name="Wang X."/>
            <person name="Zhu J."/>
            <person name="Ruan X."/>
            <person name="Zhao L."/>
            <person name="Wei J."/>
            <person name="Que T."/>
            <person name="Du C."/>
            <person name="Cheng J."/>
            <person name="Dai P."/>
            <person name="Han X."/>
            <person name="Huang E."/>
            <person name="Gao Y."/>
            <person name="Liu J."/>
            <person name="Shao H."/>
            <person name="Ye R."/>
            <person name="Li L."/>
            <person name="Wei W."/>
            <person name="Wang X."/>
            <person name="Wang C."/>
            <person name="Yang T."/>
            <person name="Huo Q."/>
            <person name="Li W."/>
            <person name="Guo W."/>
            <person name="Chen H."/>
            <person name="Zhou L."/>
            <person name="Ni X."/>
            <person name="Tian J."/>
            <person name="Zhou Y."/>
            <person name="Sheng Y."/>
            <person name="Liu T."/>
            <person name="Pan Y."/>
            <person name="Xia L."/>
            <person name="Li J."/>
            <person name="Zhao F."/>
            <person name="Cao W."/>
        </authorList>
    </citation>
    <scope>NUCLEOTIDE SEQUENCE</scope>
    <source>
        <strain evidence="1">Dsil-2018</strain>
    </source>
</reference>